<dbReference type="EMBL" id="CP042425">
    <property type="protein sequence ID" value="QEL15692.1"/>
    <property type="molecule type" value="Genomic_DNA"/>
</dbReference>
<dbReference type="InterPro" id="IPR018391">
    <property type="entry name" value="PQQ_b-propeller_rpt"/>
</dbReference>
<dbReference type="GO" id="GO:0004674">
    <property type="term" value="F:protein serine/threonine kinase activity"/>
    <property type="evidence" value="ECO:0007669"/>
    <property type="project" value="UniProtKB-KW"/>
</dbReference>
<evidence type="ECO:0000256" key="1">
    <source>
        <dbReference type="SAM" id="SignalP"/>
    </source>
</evidence>
<dbReference type="PANTHER" id="PTHR34512">
    <property type="entry name" value="CELL SURFACE PROTEIN"/>
    <property type="match status" value="1"/>
</dbReference>
<dbReference type="Gene3D" id="2.130.10.10">
    <property type="entry name" value="YVTN repeat-like/Quinoprotein amine dehydrogenase"/>
    <property type="match status" value="1"/>
</dbReference>
<accession>A0A5C1AD50</accession>
<feature type="domain" description="Pyrrolo-quinoline quinone repeat" evidence="2">
    <location>
        <begin position="107"/>
        <end position="297"/>
    </location>
</feature>
<dbReference type="KEGG" id="lrs:PX52LOC_02627"/>
<organism evidence="3 4">
    <name type="scientific">Limnoglobus roseus</name>
    <dbReference type="NCBI Taxonomy" id="2598579"/>
    <lineage>
        <taxon>Bacteria</taxon>
        <taxon>Pseudomonadati</taxon>
        <taxon>Planctomycetota</taxon>
        <taxon>Planctomycetia</taxon>
        <taxon>Gemmatales</taxon>
        <taxon>Gemmataceae</taxon>
        <taxon>Limnoglobus</taxon>
    </lineage>
</organism>
<keyword evidence="4" id="KW-1185">Reference proteome</keyword>
<dbReference type="OrthoDB" id="244732at2"/>
<dbReference type="InterPro" id="IPR002372">
    <property type="entry name" value="PQQ_rpt_dom"/>
</dbReference>
<protein>
    <submittedName>
        <fullName evidence="3">Serine/threonine protein kinase</fullName>
    </submittedName>
</protein>
<feature type="signal peptide" evidence="1">
    <location>
        <begin position="1"/>
        <end position="17"/>
    </location>
</feature>
<dbReference type="PANTHER" id="PTHR34512:SF30">
    <property type="entry name" value="OUTER MEMBRANE PROTEIN ASSEMBLY FACTOR BAMB"/>
    <property type="match status" value="1"/>
</dbReference>
<dbReference type="SMART" id="SM00564">
    <property type="entry name" value="PQQ"/>
    <property type="match status" value="3"/>
</dbReference>
<keyword evidence="1" id="KW-0732">Signal</keyword>
<sequence>MFRCLILALALSSVASAADNWPSWRGPTANGVAASDANPPTKWDEKTNIKWKADLPGKGSATPVVWGDQVFVLTAVPGREAKPEELPKVDRRFETKTEVPHNFYSFEVLSFDRTTGKPLWKKTAAEAVPHEGHHPTHSYAAGSPATDGKRLYVSFGSFGVFAFDLKGEQIWKRDLGRIHSRLGWGEAVTPVVHGDTVILNWDQEDGSKLIALDAATGDTKWEVKRDEKTSWNTPLIVEHGGTTQVLVNGTNRARAYNLVDGKVLWEVSGMTVNAIPSPLAADGVAYIVSGYRGAMAVAVPLDSRGEVAKDGVKWRYAKGTPYVPSPLLFDGRLYFTEANTQLLTVLDAKTGKPLQERERLQRVGSFYASPLAAAGRLYFVDRDGTTAVLSAGDKPEVLATNKLDDKTDASPVAVGKTLYLRGEKHLYAIEEK</sequence>
<proteinExistence type="predicted"/>
<dbReference type="InterPro" id="IPR015943">
    <property type="entry name" value="WD40/YVTN_repeat-like_dom_sf"/>
</dbReference>
<reference evidence="4" key="1">
    <citation type="submission" date="2019-08" db="EMBL/GenBank/DDBJ databases">
        <title>Limnoglobus roseus gen. nov., sp. nov., a novel freshwater planctomycete with a giant genome from the family Gemmataceae.</title>
        <authorList>
            <person name="Kulichevskaya I.S."/>
            <person name="Naumoff D.G."/>
            <person name="Miroshnikov K."/>
            <person name="Ivanova A."/>
            <person name="Philippov D.A."/>
            <person name="Hakobyan A."/>
            <person name="Rijpstra I.C."/>
            <person name="Sinninghe Damste J.S."/>
            <person name="Liesack W."/>
            <person name="Dedysh S.N."/>
        </authorList>
    </citation>
    <scope>NUCLEOTIDE SEQUENCE [LARGE SCALE GENOMIC DNA]</scope>
    <source>
        <strain evidence="4">PX52</strain>
    </source>
</reference>
<evidence type="ECO:0000313" key="3">
    <source>
        <dbReference type="EMBL" id="QEL15692.1"/>
    </source>
</evidence>
<evidence type="ECO:0000259" key="2">
    <source>
        <dbReference type="Pfam" id="PF13360"/>
    </source>
</evidence>
<dbReference type="Gene3D" id="2.40.10.480">
    <property type="match status" value="1"/>
</dbReference>
<dbReference type="SUPFAM" id="SSF50998">
    <property type="entry name" value="Quinoprotein alcohol dehydrogenase-like"/>
    <property type="match status" value="1"/>
</dbReference>
<gene>
    <name evidence="3" type="ORF">PX52LOC_02627</name>
</gene>
<feature type="chain" id="PRO_5022897161" evidence="1">
    <location>
        <begin position="18"/>
        <end position="432"/>
    </location>
</feature>
<keyword evidence="3" id="KW-0808">Transferase</keyword>
<name>A0A5C1AD50_9BACT</name>
<dbReference type="InterPro" id="IPR011047">
    <property type="entry name" value="Quinoprotein_ADH-like_sf"/>
</dbReference>
<dbReference type="Pfam" id="PF13360">
    <property type="entry name" value="PQQ_2"/>
    <property type="match status" value="1"/>
</dbReference>
<dbReference type="Proteomes" id="UP000324974">
    <property type="component" value="Chromosome"/>
</dbReference>
<evidence type="ECO:0000313" key="4">
    <source>
        <dbReference type="Proteomes" id="UP000324974"/>
    </source>
</evidence>
<dbReference type="AlphaFoldDB" id="A0A5C1AD50"/>
<keyword evidence="3" id="KW-0723">Serine/threonine-protein kinase</keyword>
<keyword evidence="3" id="KW-0418">Kinase</keyword>